<dbReference type="InterPro" id="IPR029063">
    <property type="entry name" value="SAM-dependent_MTases_sf"/>
</dbReference>
<evidence type="ECO:0008006" key="3">
    <source>
        <dbReference type="Google" id="ProtNLM"/>
    </source>
</evidence>
<dbReference type="Gene3D" id="3.40.50.150">
    <property type="entry name" value="Vaccinia Virus protein VP39"/>
    <property type="match status" value="1"/>
</dbReference>
<evidence type="ECO:0000313" key="2">
    <source>
        <dbReference type="Proteomes" id="UP000324974"/>
    </source>
</evidence>
<protein>
    <recommendedName>
        <fullName evidence="3">Class I SAM-dependent methyltransferase</fullName>
    </recommendedName>
</protein>
<dbReference type="Pfam" id="PF13578">
    <property type="entry name" value="Methyltransf_24"/>
    <property type="match status" value="1"/>
</dbReference>
<gene>
    <name evidence="1" type="ORF">PX52LOC_04465</name>
</gene>
<dbReference type="Proteomes" id="UP000324974">
    <property type="component" value="Chromosome"/>
</dbReference>
<accession>A0A5C1AHJ9</accession>
<proteinExistence type="predicted"/>
<organism evidence="1 2">
    <name type="scientific">Limnoglobus roseus</name>
    <dbReference type="NCBI Taxonomy" id="2598579"/>
    <lineage>
        <taxon>Bacteria</taxon>
        <taxon>Pseudomonadati</taxon>
        <taxon>Planctomycetota</taxon>
        <taxon>Planctomycetia</taxon>
        <taxon>Gemmatales</taxon>
        <taxon>Gemmataceae</taxon>
        <taxon>Limnoglobus</taxon>
    </lineage>
</organism>
<reference evidence="2" key="1">
    <citation type="submission" date="2019-08" db="EMBL/GenBank/DDBJ databases">
        <title>Limnoglobus roseus gen. nov., sp. nov., a novel freshwater planctomycete with a giant genome from the family Gemmataceae.</title>
        <authorList>
            <person name="Kulichevskaya I.S."/>
            <person name="Naumoff D.G."/>
            <person name="Miroshnikov K."/>
            <person name="Ivanova A."/>
            <person name="Philippov D.A."/>
            <person name="Hakobyan A."/>
            <person name="Rijpstra I.C."/>
            <person name="Sinninghe Damste J.S."/>
            <person name="Liesack W."/>
            <person name="Dedysh S.N."/>
        </authorList>
    </citation>
    <scope>NUCLEOTIDE SEQUENCE [LARGE SCALE GENOMIC DNA]</scope>
    <source>
        <strain evidence="2">PX52</strain>
    </source>
</reference>
<dbReference type="OrthoDB" id="292252at2"/>
<evidence type="ECO:0000313" key="1">
    <source>
        <dbReference type="EMBL" id="QEL17476.1"/>
    </source>
</evidence>
<dbReference type="AlphaFoldDB" id="A0A5C1AHJ9"/>
<dbReference type="SUPFAM" id="SSF53335">
    <property type="entry name" value="S-adenosyl-L-methionine-dependent methyltransferases"/>
    <property type="match status" value="1"/>
</dbReference>
<dbReference type="KEGG" id="lrs:PX52LOC_04465"/>
<dbReference type="EMBL" id="CP042425">
    <property type="protein sequence ID" value="QEL17476.1"/>
    <property type="molecule type" value="Genomic_DNA"/>
</dbReference>
<keyword evidence="2" id="KW-1185">Reference proteome</keyword>
<sequence>MMAVRSRAFENREHRRYWWHKNPSRKYVPPAYALLTDAEWDVLEEWYDETERHNMVGECTVPLVSIVQGFVGGSGITRIVQCGHYVGYSTLMLGFLLRHMGRKQSLFSIDIDPLANSVSQRWVDRAQLNEQVHLELGDSSDLSMPARATKYLGGTPQLVIIDSSHEYHHTIRELNLWYDVIPPHAMILLHDTSIFAAPFDSGKNGGVRQALADWAKGKPVAVLNLNESFKSGDGNDLVYADPCGIGLIHKLA</sequence>
<name>A0A5C1AHJ9_9BACT</name>